<reference evidence="2" key="1">
    <citation type="journal article" date="2021" name="Proc. Natl. Acad. Sci. U.S.A.">
        <title>Global biogeography of chemosynthetic symbionts reveals both localized and globally distributed symbiont groups. .</title>
        <authorList>
            <person name="Osvatic J.T."/>
            <person name="Wilkins L.G.E."/>
            <person name="Leibrecht L."/>
            <person name="Leray M."/>
            <person name="Zauner S."/>
            <person name="Polzin J."/>
            <person name="Camacho Y."/>
            <person name="Gros O."/>
            <person name="van Gils J.A."/>
            <person name="Eisen J.A."/>
            <person name="Petersen J.M."/>
            <person name="Yuen B."/>
        </authorList>
    </citation>
    <scope>NUCLEOTIDE SEQUENCE</scope>
    <source>
        <strain evidence="2">MAGL173</strain>
    </source>
</reference>
<comment type="caution">
    <text evidence="2">The sequence shown here is derived from an EMBL/GenBank/DDBJ whole genome shotgun (WGS) entry which is preliminary data.</text>
</comment>
<dbReference type="Pfam" id="PF13175">
    <property type="entry name" value="AAA_15"/>
    <property type="match status" value="1"/>
</dbReference>
<dbReference type="SUPFAM" id="SSF52540">
    <property type="entry name" value="P-loop containing nucleoside triphosphate hydrolases"/>
    <property type="match status" value="1"/>
</dbReference>
<organism evidence="2 3">
    <name type="scientific">Candidatus Thiodiazotropha lotti</name>
    <dbReference type="NCBI Taxonomy" id="2792787"/>
    <lineage>
        <taxon>Bacteria</taxon>
        <taxon>Pseudomonadati</taxon>
        <taxon>Pseudomonadota</taxon>
        <taxon>Gammaproteobacteria</taxon>
        <taxon>Chromatiales</taxon>
        <taxon>Sedimenticolaceae</taxon>
        <taxon>Candidatus Thiodiazotropha</taxon>
    </lineage>
</organism>
<evidence type="ECO:0000313" key="3">
    <source>
        <dbReference type="Proteomes" id="UP000886687"/>
    </source>
</evidence>
<dbReference type="PANTHER" id="PTHR43581:SF3">
    <property type="entry name" value="AAA+ ATPASE DOMAIN-CONTAINING PROTEIN"/>
    <property type="match status" value="1"/>
</dbReference>
<dbReference type="PANTHER" id="PTHR43581">
    <property type="entry name" value="ATP/GTP PHOSPHATASE"/>
    <property type="match status" value="1"/>
</dbReference>
<evidence type="ECO:0000313" key="2">
    <source>
        <dbReference type="EMBL" id="MCG7939455.1"/>
    </source>
</evidence>
<proteinExistence type="predicted"/>
<dbReference type="Proteomes" id="UP000886687">
    <property type="component" value="Unassembled WGS sequence"/>
</dbReference>
<gene>
    <name evidence="2" type="ORF">JAZ04_11455</name>
</gene>
<dbReference type="Gene3D" id="3.40.50.300">
    <property type="entry name" value="P-loop containing nucleotide triphosphate hydrolases"/>
    <property type="match status" value="1"/>
</dbReference>
<sequence length="668" mass="76460">MRLAKARVQNYRSIIDTGEFDVEKLKSILVGPNEAGKTVLLQALQQLSKPDDIGGFDPLRDYPRSKYNDITTGNAKPENITVVTGYFDLEDKDKELVPEEYHQCQYKLYKNLNNKPYHTLINAPEPLQYSDIKKSLIRMASHMDKNHISTEEGVKPSVALNELCIEWSDSKKIERDAITVLEKWLNDHYGYVEEDNTTEENRHAELLEIIKTNLKRDEVLKILDKRTPVFILFNNYFKVKPTVHLEHLAQRIEQNILDDEYYDYGNQCLLKLLGFTARELSDLGATQSPDINDTNTLKEYRDRLDRRSYQLNAASVRLTNEIRQVWMPNPDRPDADKLKVTADGQYLKVVVEDDLGVDIELDQRSEGFQWLVSFFIVFFSEAMDKHENAILLLDEPGMSLHALKQRDFRETISRLAKNNQTLFTTHSPFLVGPDELDIVRVVEMKDRTTGTKVHTTISSDDPAGLLPLQEALGYDLAHSLFSQERNLILEGITDYWYIEATAEMLRASSDSNLNNKIALVFANTAGKVVYYATILHAHNLKVAALLDSDSAGEQAAKQETLVHTLGNKNILRTKDYCSIEKAEIEDLLRETLIRVATEAFGIDVTTTANNQPNRPIVNIFSDEITYFSKYKLAKAYIRWTRSNDSNALSGSEREQWKKLIDTINKVLK</sequence>
<feature type="domain" description="Endonuclease GajA/Old nuclease/RecF-like AAA" evidence="1">
    <location>
        <begin position="1"/>
        <end position="431"/>
    </location>
</feature>
<dbReference type="InterPro" id="IPR027417">
    <property type="entry name" value="P-loop_NTPase"/>
</dbReference>
<evidence type="ECO:0000259" key="1">
    <source>
        <dbReference type="Pfam" id="PF13175"/>
    </source>
</evidence>
<dbReference type="AlphaFoldDB" id="A0A9E4N150"/>
<accession>A0A9E4N150</accession>
<dbReference type="EMBL" id="JAEPDI010000005">
    <property type="protein sequence ID" value="MCG7939455.1"/>
    <property type="molecule type" value="Genomic_DNA"/>
</dbReference>
<dbReference type="InterPro" id="IPR041685">
    <property type="entry name" value="AAA_GajA/Old/RecF-like"/>
</dbReference>
<name>A0A9E4N150_9GAMM</name>
<keyword evidence="2" id="KW-0547">Nucleotide-binding</keyword>
<dbReference type="CDD" id="cd00267">
    <property type="entry name" value="ABC_ATPase"/>
    <property type="match status" value="1"/>
</dbReference>
<protein>
    <submittedName>
        <fullName evidence="2">ATP-binding protein</fullName>
    </submittedName>
</protein>
<dbReference type="GO" id="GO:0005524">
    <property type="term" value="F:ATP binding"/>
    <property type="evidence" value="ECO:0007669"/>
    <property type="project" value="UniProtKB-KW"/>
</dbReference>
<dbReference type="InterPro" id="IPR051396">
    <property type="entry name" value="Bact_Antivir_Def_Nuclease"/>
</dbReference>
<keyword evidence="2" id="KW-0067">ATP-binding</keyword>